<evidence type="ECO:0000313" key="2">
    <source>
        <dbReference type="EMBL" id="KOO30652.1"/>
    </source>
</evidence>
<gene>
    <name evidence="2" type="ORF">Ctob_009909</name>
</gene>
<protein>
    <submittedName>
        <fullName evidence="2">Uncharacterized protein</fullName>
    </submittedName>
</protein>
<keyword evidence="3" id="KW-1185">Reference proteome</keyword>
<feature type="coiled-coil region" evidence="1">
    <location>
        <begin position="330"/>
        <end position="357"/>
    </location>
</feature>
<sequence length="661" mass="75098">MDVFTSTDSFDAALRAELAEAKALALSSEAVRHGADMLALRSEVARADALIVCCEDALLRQHDFLTATRAQLVEADHFIGELREEKLRAEQAGAELKLVLKQQLAKQDAIEAQLDRTLAQMGEQGELFRQSAATIAAHRDAEARAFGERRRIWEKTIDEWLRAGFSKRIDPLLMNTNLPVYTRLGELLVEEQAQREHQMEYLKISQVHEVETLRAHFKQRLAEADAQYAELRQQTHDFDEALGVALTNYLKGELAAKTSKVMALEREVRLLQSELRDTRERHDHREAERQRHMESALAPLLEDVRRLEHGVSTMADERKQLAGSDPRVLIDRKQKLLDEAQAEAAKERSERERVEALLRAERTAHSSAKAALEKMRLETAAKSMEFGEKEYYQVALSRLEEQQQVKEAEIKELVSMHSAKLAACEAEMAEARDELAELRRQRKMMALSLAEYATLEAQWVETKEAASIEMSRLRHESKALKHKAAKVPGLEAKLADSTYDEVVKLRTENSQLRARMTLLEKERDQSLAHVAKLQETIGELEQSKQAQIWLSSETQAAHLEKLMKQVQRLKDGLGHRIVLQWARSTVFHCWKAWHLYVVRRQDRRQLGYSQLSSRDDEKPGALRASGQAAPGLPSALAPLADIATVQARQLGNTMTKLANFF</sequence>
<keyword evidence="1" id="KW-0175">Coiled coil</keyword>
<dbReference type="Proteomes" id="UP000037460">
    <property type="component" value="Unassembled WGS sequence"/>
</dbReference>
<dbReference type="AlphaFoldDB" id="A0A0M0JWF5"/>
<feature type="coiled-coil region" evidence="1">
    <location>
        <begin position="396"/>
        <end position="522"/>
    </location>
</feature>
<dbReference type="EMBL" id="JWZX01002187">
    <property type="protein sequence ID" value="KOO30652.1"/>
    <property type="molecule type" value="Genomic_DNA"/>
</dbReference>
<proteinExistence type="predicted"/>
<reference evidence="3" key="1">
    <citation type="journal article" date="2015" name="PLoS Genet.">
        <title>Genome Sequence and Transcriptome Analyses of Chrysochromulina tobin: Metabolic Tools for Enhanced Algal Fitness in the Prominent Order Prymnesiales (Haptophyceae).</title>
        <authorList>
            <person name="Hovde B.T."/>
            <person name="Deodato C.R."/>
            <person name="Hunsperger H.M."/>
            <person name="Ryken S.A."/>
            <person name="Yost W."/>
            <person name="Jha R.K."/>
            <person name="Patterson J."/>
            <person name="Monnat R.J. Jr."/>
            <person name="Barlow S.B."/>
            <person name="Starkenburg S.R."/>
            <person name="Cattolico R.A."/>
        </authorList>
    </citation>
    <scope>NUCLEOTIDE SEQUENCE</scope>
    <source>
        <strain evidence="3">CCMP291</strain>
    </source>
</reference>
<organism evidence="2 3">
    <name type="scientific">Chrysochromulina tobinii</name>
    <dbReference type="NCBI Taxonomy" id="1460289"/>
    <lineage>
        <taxon>Eukaryota</taxon>
        <taxon>Haptista</taxon>
        <taxon>Haptophyta</taxon>
        <taxon>Prymnesiophyceae</taxon>
        <taxon>Prymnesiales</taxon>
        <taxon>Chrysochromulinaceae</taxon>
        <taxon>Chrysochromulina</taxon>
    </lineage>
</organism>
<name>A0A0M0JWF5_9EUKA</name>
<comment type="caution">
    <text evidence="2">The sequence shown here is derived from an EMBL/GenBank/DDBJ whole genome shotgun (WGS) entry which is preliminary data.</text>
</comment>
<feature type="coiled-coil region" evidence="1">
    <location>
        <begin position="214"/>
        <end position="281"/>
    </location>
</feature>
<evidence type="ECO:0000313" key="3">
    <source>
        <dbReference type="Proteomes" id="UP000037460"/>
    </source>
</evidence>
<accession>A0A0M0JWF5</accession>
<evidence type="ECO:0000256" key="1">
    <source>
        <dbReference type="SAM" id="Coils"/>
    </source>
</evidence>